<reference evidence="1 2" key="1">
    <citation type="submission" date="2022-05" db="EMBL/GenBank/DDBJ databases">
        <authorList>
            <consortium name="Genoscope - CEA"/>
            <person name="William W."/>
        </authorList>
    </citation>
    <scope>NUCLEOTIDE SEQUENCE [LARGE SCALE GENOMIC DNA]</scope>
</reference>
<name>A0AAU9VSP5_9CNID</name>
<comment type="caution">
    <text evidence="1">The sequence shown here is derived from an EMBL/GenBank/DDBJ whole genome shotgun (WGS) entry which is preliminary data.</text>
</comment>
<evidence type="ECO:0000313" key="2">
    <source>
        <dbReference type="Proteomes" id="UP001159428"/>
    </source>
</evidence>
<organism evidence="1 2">
    <name type="scientific">Pocillopora meandrina</name>
    <dbReference type="NCBI Taxonomy" id="46732"/>
    <lineage>
        <taxon>Eukaryota</taxon>
        <taxon>Metazoa</taxon>
        <taxon>Cnidaria</taxon>
        <taxon>Anthozoa</taxon>
        <taxon>Hexacorallia</taxon>
        <taxon>Scleractinia</taxon>
        <taxon>Astrocoeniina</taxon>
        <taxon>Pocilloporidae</taxon>
        <taxon>Pocillopora</taxon>
    </lineage>
</organism>
<dbReference type="Pfam" id="PF17826">
    <property type="entry name" value="DUF5588"/>
    <property type="match status" value="1"/>
</dbReference>
<evidence type="ECO:0000313" key="1">
    <source>
        <dbReference type="EMBL" id="CAH3033634.1"/>
    </source>
</evidence>
<dbReference type="Proteomes" id="UP001159428">
    <property type="component" value="Unassembled WGS sequence"/>
</dbReference>
<protein>
    <submittedName>
        <fullName evidence="1">Uncharacterized protein</fullName>
    </submittedName>
</protein>
<dbReference type="InterPro" id="IPR011990">
    <property type="entry name" value="TPR-like_helical_dom_sf"/>
</dbReference>
<dbReference type="SUPFAM" id="SSF48452">
    <property type="entry name" value="TPR-like"/>
    <property type="match status" value="1"/>
</dbReference>
<dbReference type="AlphaFoldDB" id="A0AAU9VSP5"/>
<keyword evidence="2" id="KW-1185">Reference proteome</keyword>
<accession>A0AAU9VSP5</accession>
<proteinExistence type="predicted"/>
<dbReference type="EMBL" id="CALNXJ010000002">
    <property type="protein sequence ID" value="CAH3033634.1"/>
    <property type="molecule type" value="Genomic_DNA"/>
</dbReference>
<dbReference type="InterPro" id="IPR041404">
    <property type="entry name" value="DUF5588"/>
</dbReference>
<dbReference type="Gene3D" id="1.25.40.10">
    <property type="entry name" value="Tetratricopeptide repeat domain"/>
    <property type="match status" value="1"/>
</dbReference>
<dbReference type="PANTHER" id="PTHR31919">
    <property type="entry name" value="ZINC FINGERS AND HOMEOBOXES PROTEIN 1, ISOFORM 2"/>
    <property type="match status" value="1"/>
</dbReference>
<sequence>MLTFRVLLKNESVGKDMMRDAGFDFDDEIFGATTCREIRIEQVYEPKQCDSEWFMKFHVKDETERQIIKKYQGDLFFQKHQYSEALSVYQESLQCLTPNNTVLEWELTESMALCLLKQDKPDDALSLVRGMMHVNQENESSYWYLLYQIYRAMGNIEGEIETLQRCATLHSWNAQFWFSLALAYEKASVSCSNLCQDEDVTKVERERISFMKHDPAIENCTKRHLNGESQSQEGCCMCTTKCPCLSTKKQIQSLTQTEPCCLDEEKIRNHSANVDTGEQDSSVTQSDKKTELQDQSISCLCKGCSDLLADGSDLYLFSSNKKYLLEECECTRKRLKWRNHALSFGSLVKTRFFLEKSVESSSSFAKEKSSILLREVNSKIAGHAECGCAHLIEKVLEMLYSSVTASGQTQLDQEQSETKLKVEVLSLYFEIFLYMRNS</sequence>
<gene>
    <name evidence="1" type="ORF">PMEA_00010194</name>
</gene>
<dbReference type="PANTHER" id="PTHR31919:SF1">
    <property type="entry name" value="ZINC FINGERS AND HOMEOBOXES PROTEIN 1, ISOFORM 2"/>
    <property type="match status" value="1"/>
</dbReference>